<dbReference type="EMBL" id="JH598094">
    <property type="status" value="NOT_ANNOTATED_CDS"/>
    <property type="molecule type" value="Genomic_DNA"/>
</dbReference>
<accession>M4B344</accession>
<dbReference type="VEuPathDB" id="FungiDB:HpaG800692"/>
<dbReference type="InParanoid" id="M4B344"/>
<dbReference type="AlphaFoldDB" id="M4B344"/>
<dbReference type="EnsemblProtists" id="HpaT800692">
    <property type="protein sequence ID" value="HpaP800692"/>
    <property type="gene ID" value="HpaG800692"/>
</dbReference>
<organism evidence="1 2">
    <name type="scientific">Hyaloperonospora arabidopsidis (strain Emoy2)</name>
    <name type="common">Downy mildew agent</name>
    <name type="synonym">Peronospora arabidopsidis</name>
    <dbReference type="NCBI Taxonomy" id="559515"/>
    <lineage>
        <taxon>Eukaryota</taxon>
        <taxon>Sar</taxon>
        <taxon>Stramenopiles</taxon>
        <taxon>Oomycota</taxon>
        <taxon>Peronosporomycetes</taxon>
        <taxon>Peronosporales</taxon>
        <taxon>Peronosporaceae</taxon>
        <taxon>Hyaloperonospora</taxon>
    </lineage>
</organism>
<evidence type="ECO:0000313" key="2">
    <source>
        <dbReference type="Proteomes" id="UP000011713"/>
    </source>
</evidence>
<evidence type="ECO:0000313" key="1">
    <source>
        <dbReference type="EnsemblProtists" id="HpaP800692"/>
    </source>
</evidence>
<reference evidence="1" key="2">
    <citation type="submission" date="2015-06" db="UniProtKB">
        <authorList>
            <consortium name="EnsemblProtists"/>
        </authorList>
    </citation>
    <scope>IDENTIFICATION</scope>
    <source>
        <strain evidence="1">Emoy2</strain>
    </source>
</reference>
<dbReference type="HOGENOM" id="CLU_2325223_0_0_1"/>
<name>M4B344_HYAAE</name>
<reference evidence="2" key="1">
    <citation type="journal article" date="2010" name="Science">
        <title>Signatures of adaptation to obligate biotrophy in the Hyaloperonospora arabidopsidis genome.</title>
        <authorList>
            <person name="Baxter L."/>
            <person name="Tripathy S."/>
            <person name="Ishaque N."/>
            <person name="Boot N."/>
            <person name="Cabral A."/>
            <person name="Kemen E."/>
            <person name="Thines M."/>
            <person name="Ah-Fong A."/>
            <person name="Anderson R."/>
            <person name="Badejoko W."/>
            <person name="Bittner-Eddy P."/>
            <person name="Boore J.L."/>
            <person name="Chibucos M.C."/>
            <person name="Coates M."/>
            <person name="Dehal P."/>
            <person name="Delehaunty K."/>
            <person name="Dong S."/>
            <person name="Downton P."/>
            <person name="Dumas B."/>
            <person name="Fabro G."/>
            <person name="Fronick C."/>
            <person name="Fuerstenberg S.I."/>
            <person name="Fulton L."/>
            <person name="Gaulin E."/>
            <person name="Govers F."/>
            <person name="Hughes L."/>
            <person name="Humphray S."/>
            <person name="Jiang R.H."/>
            <person name="Judelson H."/>
            <person name="Kamoun S."/>
            <person name="Kyung K."/>
            <person name="Meijer H."/>
            <person name="Minx P."/>
            <person name="Morris P."/>
            <person name="Nelson J."/>
            <person name="Phuntumart V."/>
            <person name="Qutob D."/>
            <person name="Rehmany A."/>
            <person name="Rougon-Cardoso A."/>
            <person name="Ryden P."/>
            <person name="Torto-Alalibo T."/>
            <person name="Studholme D."/>
            <person name="Wang Y."/>
            <person name="Win J."/>
            <person name="Wood J."/>
            <person name="Clifton S.W."/>
            <person name="Rogers J."/>
            <person name="Van den Ackerveken G."/>
            <person name="Jones J.D."/>
            <person name="McDowell J.M."/>
            <person name="Beynon J."/>
            <person name="Tyler B.M."/>
        </authorList>
    </citation>
    <scope>NUCLEOTIDE SEQUENCE [LARGE SCALE GENOMIC DNA]</scope>
    <source>
        <strain evidence="2">Emoy2</strain>
    </source>
</reference>
<protein>
    <submittedName>
        <fullName evidence="1">Uncharacterized protein</fullName>
    </submittedName>
</protein>
<dbReference type="Proteomes" id="UP000011713">
    <property type="component" value="Unassembled WGS sequence"/>
</dbReference>
<sequence>MKENSIQCKTKITSIFETFNTGGGLESPSRTRSLHVYLEANRILFSVNQPKAKTTTMPVWIPVCSATCSLHYFNHIFVYVVHNCLAQSRLIGGLDRDHH</sequence>
<keyword evidence="2" id="KW-1185">Reference proteome</keyword>
<proteinExistence type="predicted"/>